<dbReference type="RefSeq" id="WP_407288657.1">
    <property type="nucleotide sequence ID" value="NZ_CP147982.1"/>
</dbReference>
<evidence type="ECO:0000313" key="2">
    <source>
        <dbReference type="Proteomes" id="UP001626628"/>
    </source>
</evidence>
<protein>
    <recommendedName>
        <fullName evidence="3">Halobacterial output domain-containing protein</fullName>
    </recommendedName>
</protein>
<sequence length="94" mass="10624">MDPEEKTAHLESWANPRPCPARIPVRVTATATAEEWEAVFSPPLDHDAYESLKQLIDTDPCFTLRFDDSTVEVEVQEGDFDNVHHLRLTATSKS</sequence>
<dbReference type="EMBL" id="CP147982">
    <property type="protein sequence ID" value="WXK80703.1"/>
    <property type="molecule type" value="Genomic_DNA"/>
</dbReference>
<organism evidence="1 2">
    <name type="scientific">Streptomyces sirii</name>
    <dbReference type="NCBI Taxonomy" id="3127701"/>
    <lineage>
        <taxon>Bacteria</taxon>
        <taxon>Bacillati</taxon>
        <taxon>Actinomycetota</taxon>
        <taxon>Actinomycetes</taxon>
        <taxon>Kitasatosporales</taxon>
        <taxon>Streptomycetaceae</taxon>
        <taxon>Streptomyces</taxon>
    </lineage>
</organism>
<reference evidence="1 2" key="1">
    <citation type="submission" date="2024-03" db="EMBL/GenBank/DDBJ databases">
        <title>The complete genome of Streptomyces sirii sp.nov.</title>
        <authorList>
            <person name="Zakalyukina Y.V."/>
            <person name="Belik A.R."/>
            <person name="Biryukov M.V."/>
            <person name="Baturina O.A."/>
            <person name="Kabilov M.R."/>
        </authorList>
    </citation>
    <scope>NUCLEOTIDE SEQUENCE [LARGE SCALE GENOMIC DNA]</scope>
    <source>
        <strain evidence="1 2">BP-8</strain>
    </source>
</reference>
<evidence type="ECO:0008006" key="3">
    <source>
        <dbReference type="Google" id="ProtNLM"/>
    </source>
</evidence>
<keyword evidence="2" id="KW-1185">Reference proteome</keyword>
<dbReference type="Proteomes" id="UP001626628">
    <property type="component" value="Chromosome"/>
</dbReference>
<proteinExistence type="predicted"/>
<evidence type="ECO:0000313" key="1">
    <source>
        <dbReference type="EMBL" id="WXK80703.1"/>
    </source>
</evidence>
<gene>
    <name evidence="1" type="ORF">WAB15_34445</name>
</gene>
<accession>A0ABZ2R022</accession>
<name>A0ABZ2R022_9ACTN</name>